<dbReference type="RefSeq" id="WP_020514859.1">
    <property type="nucleotide sequence ID" value="NZ_JBIAZU010000006.1"/>
</dbReference>
<dbReference type="InterPro" id="IPR013783">
    <property type="entry name" value="Ig-like_fold"/>
</dbReference>
<proteinExistence type="predicted"/>
<feature type="domain" description="FHA" evidence="3">
    <location>
        <begin position="45"/>
        <end position="94"/>
    </location>
</feature>
<feature type="compositionally biased region" description="Pro residues" evidence="2">
    <location>
        <begin position="257"/>
        <end position="270"/>
    </location>
</feature>
<keyword evidence="1" id="KW-0597">Phosphoprotein</keyword>
<dbReference type="PANTHER" id="PTHR23308">
    <property type="entry name" value="NUCLEAR INHIBITOR OF PROTEIN PHOSPHATASE-1"/>
    <property type="match status" value="1"/>
</dbReference>
<dbReference type="InterPro" id="IPR050923">
    <property type="entry name" value="Cell_Proc_Reg/RNA_Proc"/>
</dbReference>
<keyword evidence="5" id="KW-1185">Reference proteome</keyword>
<dbReference type="InterPro" id="IPR000253">
    <property type="entry name" value="FHA_dom"/>
</dbReference>
<dbReference type="InterPro" id="IPR008984">
    <property type="entry name" value="SMAD_FHA_dom_sf"/>
</dbReference>
<dbReference type="PROSITE" id="PS50006">
    <property type="entry name" value="FHA_DOMAIN"/>
    <property type="match status" value="1"/>
</dbReference>
<gene>
    <name evidence="4" type="ORF">ACFY35_33265</name>
</gene>
<organism evidence="4 5">
    <name type="scientific">Paractinoplanes globisporus</name>
    <dbReference type="NCBI Taxonomy" id="113565"/>
    <lineage>
        <taxon>Bacteria</taxon>
        <taxon>Bacillati</taxon>
        <taxon>Actinomycetota</taxon>
        <taxon>Actinomycetes</taxon>
        <taxon>Micromonosporales</taxon>
        <taxon>Micromonosporaceae</taxon>
        <taxon>Paractinoplanes</taxon>
    </lineage>
</organism>
<evidence type="ECO:0000313" key="5">
    <source>
        <dbReference type="Proteomes" id="UP001602245"/>
    </source>
</evidence>
<accession>A0ABW6WMS6</accession>
<comment type="caution">
    <text evidence="4">The sequence shown here is derived from an EMBL/GenBank/DDBJ whole genome shotgun (WGS) entry which is preliminary data.</text>
</comment>
<dbReference type="SUPFAM" id="SSF49879">
    <property type="entry name" value="SMAD/FHA domain"/>
    <property type="match status" value="1"/>
</dbReference>
<name>A0ABW6WMS6_9ACTN</name>
<feature type="region of interest" description="Disordered" evidence="2">
    <location>
        <begin position="227"/>
        <end position="273"/>
    </location>
</feature>
<sequence length="471" mass="48773">MFPGPSGGSDTSSAQTAIHHRAATLTVIAPSAVAGRTVAVDAGGTVIGRDASCQLALPGDQVSRRHAIVRPRDGKYVIEDFGSTNGTRVNGEPVSGVHPLHHGDRLSFADVEIEFHLGDPQPVPAAPVPRSLRHELHEAPGFSIPALLVAVGGSVVGTVLTGAFGTGPWGTLAGAAVGPVVSTAFSTRRTGEKGRVRGTAIAVLSLTALLITWLGVSVTDAAAGTSVIPGTDHRSSTFPGNLAADGDTGTKTDKPSTTPPSKPPVKPSPPAQLNAVQCGSVAVGAEKICPSGTISYHGKDRLHITGIEVTGPDSDDFTPGVDCVDTWLNPGEICQIVVRFRPSAAGERHATLIVHQNLPKPDRGTRAQLTGTGTDTGGTTDSEICQTGFVWRDAFDGDHVCVFPAVHDQAQNDNALAGARRNPDGGPYGPDTCLDGFVWREAVPSDHVCVTVDTRTQTRTDNQLASSRRTG</sequence>
<dbReference type="EMBL" id="JBIAZU010000006">
    <property type="protein sequence ID" value="MFF5294333.1"/>
    <property type="molecule type" value="Genomic_DNA"/>
</dbReference>
<evidence type="ECO:0000256" key="2">
    <source>
        <dbReference type="SAM" id="MobiDB-lite"/>
    </source>
</evidence>
<dbReference type="Gene3D" id="2.60.40.10">
    <property type="entry name" value="Immunoglobulins"/>
    <property type="match status" value="1"/>
</dbReference>
<dbReference type="SMART" id="SM00240">
    <property type="entry name" value="FHA"/>
    <property type="match status" value="1"/>
</dbReference>
<reference evidence="4 5" key="1">
    <citation type="submission" date="2024-10" db="EMBL/GenBank/DDBJ databases">
        <title>The Natural Products Discovery Center: Release of the First 8490 Sequenced Strains for Exploring Actinobacteria Biosynthetic Diversity.</title>
        <authorList>
            <person name="Kalkreuter E."/>
            <person name="Kautsar S.A."/>
            <person name="Yang D."/>
            <person name="Bader C.D."/>
            <person name="Teijaro C.N."/>
            <person name="Fluegel L."/>
            <person name="Davis C.M."/>
            <person name="Simpson J.R."/>
            <person name="Lauterbach L."/>
            <person name="Steele A.D."/>
            <person name="Gui C."/>
            <person name="Meng S."/>
            <person name="Li G."/>
            <person name="Viehrig K."/>
            <person name="Ye F."/>
            <person name="Su P."/>
            <person name="Kiefer A.F."/>
            <person name="Nichols A."/>
            <person name="Cepeda A.J."/>
            <person name="Yan W."/>
            <person name="Fan B."/>
            <person name="Jiang Y."/>
            <person name="Adhikari A."/>
            <person name="Zheng C.-J."/>
            <person name="Schuster L."/>
            <person name="Cowan T.M."/>
            <person name="Smanski M.J."/>
            <person name="Chevrette M.G."/>
            <person name="De Carvalho L.P.S."/>
            <person name="Shen B."/>
        </authorList>
    </citation>
    <scope>NUCLEOTIDE SEQUENCE [LARGE SCALE GENOMIC DNA]</scope>
    <source>
        <strain evidence="4 5">NPDC000087</strain>
    </source>
</reference>
<evidence type="ECO:0000259" key="3">
    <source>
        <dbReference type="PROSITE" id="PS50006"/>
    </source>
</evidence>
<evidence type="ECO:0000313" key="4">
    <source>
        <dbReference type="EMBL" id="MFF5294333.1"/>
    </source>
</evidence>
<dbReference type="Proteomes" id="UP001602245">
    <property type="component" value="Unassembled WGS sequence"/>
</dbReference>
<dbReference type="CDD" id="cd00060">
    <property type="entry name" value="FHA"/>
    <property type="match status" value="1"/>
</dbReference>
<dbReference type="Pfam" id="PF00498">
    <property type="entry name" value="FHA"/>
    <property type="match status" value="1"/>
</dbReference>
<evidence type="ECO:0000256" key="1">
    <source>
        <dbReference type="ARBA" id="ARBA00022553"/>
    </source>
</evidence>
<dbReference type="Gene3D" id="2.60.200.20">
    <property type="match status" value="1"/>
</dbReference>
<protein>
    <submittedName>
        <fullName evidence="4">FHA domain-containing protein</fullName>
    </submittedName>
</protein>